<comment type="caution">
    <text evidence="9">The sequence shown here is derived from an EMBL/GenBank/DDBJ whole genome shotgun (WGS) entry which is preliminary data.</text>
</comment>
<gene>
    <name evidence="9" type="ORF">ZOSMA_146G00350</name>
</gene>
<feature type="transmembrane region" description="Helical" evidence="7">
    <location>
        <begin position="307"/>
        <end position="329"/>
    </location>
</feature>
<reference evidence="10" key="1">
    <citation type="journal article" date="2016" name="Nature">
        <title>The genome of the seagrass Zostera marina reveals angiosperm adaptation to the sea.</title>
        <authorList>
            <person name="Olsen J.L."/>
            <person name="Rouze P."/>
            <person name="Verhelst B."/>
            <person name="Lin Y.-C."/>
            <person name="Bayer T."/>
            <person name="Collen J."/>
            <person name="Dattolo E."/>
            <person name="De Paoli E."/>
            <person name="Dittami S."/>
            <person name="Maumus F."/>
            <person name="Michel G."/>
            <person name="Kersting A."/>
            <person name="Lauritano C."/>
            <person name="Lohaus R."/>
            <person name="Toepel M."/>
            <person name="Tonon T."/>
            <person name="Vanneste K."/>
            <person name="Amirebrahimi M."/>
            <person name="Brakel J."/>
            <person name="Bostroem C."/>
            <person name="Chovatia M."/>
            <person name="Grimwood J."/>
            <person name="Jenkins J.W."/>
            <person name="Jueterbock A."/>
            <person name="Mraz A."/>
            <person name="Stam W.T."/>
            <person name="Tice H."/>
            <person name="Bornberg-Bauer E."/>
            <person name="Green P.J."/>
            <person name="Pearson G.A."/>
            <person name="Procaccini G."/>
            <person name="Duarte C.M."/>
            <person name="Schmutz J."/>
            <person name="Reusch T.B.H."/>
            <person name="Van de Peer Y."/>
        </authorList>
    </citation>
    <scope>NUCLEOTIDE SEQUENCE [LARGE SCALE GENOMIC DNA]</scope>
    <source>
        <strain evidence="10">cv. Finnish</strain>
    </source>
</reference>
<evidence type="ECO:0000259" key="8">
    <source>
        <dbReference type="Pfam" id="PF01490"/>
    </source>
</evidence>
<dbReference type="OrthoDB" id="40134at2759"/>
<evidence type="ECO:0000256" key="6">
    <source>
        <dbReference type="ARBA" id="ARBA00023136"/>
    </source>
</evidence>
<keyword evidence="4" id="KW-0029">Amino-acid transport</keyword>
<dbReference type="Proteomes" id="UP000036987">
    <property type="component" value="Unassembled WGS sequence"/>
</dbReference>
<keyword evidence="6 7" id="KW-0472">Membrane</keyword>
<keyword evidence="2" id="KW-0813">Transport</keyword>
<evidence type="ECO:0000313" key="10">
    <source>
        <dbReference type="Proteomes" id="UP000036987"/>
    </source>
</evidence>
<dbReference type="GO" id="GO:0015171">
    <property type="term" value="F:amino acid transmembrane transporter activity"/>
    <property type="evidence" value="ECO:0000318"/>
    <property type="project" value="GO_Central"/>
</dbReference>
<sequence>MSMEIESKFNMFLNDDGRPKRTGNLMTVSSHIITAVIGSGVLSLAWAIGQLGWIAGPAIMIFFAIVTFFASCLQTECYRTGDLFHGKRNYTYMEAVRSILGGMNVKFCGIIQYVNLVGVCIGYTIASSISMMAVQRSNCYHSKGHDNPCKVDGNAYMIVFGVFEILLSHIPNFDQLSWLSILAAIMSFTYSTIGLLLGILQVSANGTVKGSLTGISVGEITKTQKIWRSLQALGNIAFAYSFSNILLEIQDTLRSPPSEVKTMKKASLISVTMTTIFYMACGCFGYAAFGDLAPGNLLTGFGFYNPYWLVDIANLAIVIHLVGAYQVFAQPIFAYVEERVSDRFTNSSFITKEIHIPVPYSDSTISFSLFRSIWRTIFVIFTTLVAMLLPFFDAVVGILGAIGFWPLTVYFPVEMYIVQRKVPAWSKMWVCLKLLSGVALLISIGAVVGSIAGLQENFKHFKPFNIEY</sequence>
<dbReference type="EMBL" id="LFYR01000569">
    <property type="protein sequence ID" value="KMZ73560.1"/>
    <property type="molecule type" value="Genomic_DNA"/>
</dbReference>
<protein>
    <submittedName>
        <fullName evidence="9">Amino acid permease 2</fullName>
    </submittedName>
</protein>
<dbReference type="GO" id="GO:0003333">
    <property type="term" value="P:amino acid transmembrane transport"/>
    <property type="evidence" value="ECO:0000318"/>
    <property type="project" value="GO_Central"/>
</dbReference>
<feature type="transmembrane region" description="Helical" evidence="7">
    <location>
        <begin position="113"/>
        <end position="134"/>
    </location>
</feature>
<dbReference type="STRING" id="29655.A0A0K9PZB9"/>
<organism evidence="9 10">
    <name type="scientific">Zostera marina</name>
    <name type="common">Eelgrass</name>
    <dbReference type="NCBI Taxonomy" id="29655"/>
    <lineage>
        <taxon>Eukaryota</taxon>
        <taxon>Viridiplantae</taxon>
        <taxon>Streptophyta</taxon>
        <taxon>Embryophyta</taxon>
        <taxon>Tracheophyta</taxon>
        <taxon>Spermatophyta</taxon>
        <taxon>Magnoliopsida</taxon>
        <taxon>Liliopsida</taxon>
        <taxon>Zosteraceae</taxon>
        <taxon>Zostera</taxon>
    </lineage>
</organism>
<dbReference type="Pfam" id="PF01490">
    <property type="entry name" value="Aa_trans"/>
    <property type="match status" value="1"/>
</dbReference>
<evidence type="ECO:0000256" key="4">
    <source>
        <dbReference type="ARBA" id="ARBA00022970"/>
    </source>
</evidence>
<feature type="domain" description="Amino acid transporter transmembrane" evidence="8">
    <location>
        <begin position="22"/>
        <end position="454"/>
    </location>
</feature>
<name>A0A0K9PZB9_ZOSMR</name>
<evidence type="ECO:0000256" key="3">
    <source>
        <dbReference type="ARBA" id="ARBA00022692"/>
    </source>
</evidence>
<evidence type="ECO:0000256" key="5">
    <source>
        <dbReference type="ARBA" id="ARBA00022989"/>
    </source>
</evidence>
<keyword evidence="3 7" id="KW-0812">Transmembrane</keyword>
<evidence type="ECO:0000256" key="2">
    <source>
        <dbReference type="ARBA" id="ARBA00022448"/>
    </source>
</evidence>
<feature type="transmembrane region" description="Helical" evidence="7">
    <location>
        <begin position="178"/>
        <end position="200"/>
    </location>
</feature>
<evidence type="ECO:0000256" key="7">
    <source>
        <dbReference type="SAM" id="Phobius"/>
    </source>
</evidence>
<dbReference type="OMA" id="QTECYRT"/>
<dbReference type="PANTHER" id="PTHR48017">
    <property type="entry name" value="OS05G0424000 PROTEIN-RELATED"/>
    <property type="match status" value="1"/>
</dbReference>
<evidence type="ECO:0000313" key="9">
    <source>
        <dbReference type="EMBL" id="KMZ73560.1"/>
    </source>
</evidence>
<keyword evidence="5 7" id="KW-1133">Transmembrane helix</keyword>
<dbReference type="AlphaFoldDB" id="A0A0K9PZB9"/>
<feature type="transmembrane region" description="Helical" evidence="7">
    <location>
        <begin position="28"/>
        <end position="48"/>
    </location>
</feature>
<keyword evidence="10" id="KW-1185">Reference proteome</keyword>
<dbReference type="GO" id="GO:0016020">
    <property type="term" value="C:membrane"/>
    <property type="evidence" value="ECO:0000318"/>
    <property type="project" value="GO_Central"/>
</dbReference>
<accession>A0A0K9PZB9</accession>
<feature type="transmembrane region" description="Helical" evidence="7">
    <location>
        <begin position="373"/>
        <end position="392"/>
    </location>
</feature>
<proteinExistence type="predicted"/>
<feature type="transmembrane region" description="Helical" evidence="7">
    <location>
        <begin position="268"/>
        <end position="287"/>
    </location>
</feature>
<dbReference type="InterPro" id="IPR013057">
    <property type="entry name" value="AA_transpt_TM"/>
</dbReference>
<comment type="subcellular location">
    <subcellularLocation>
        <location evidence="1">Membrane</location>
    </subcellularLocation>
</comment>
<feature type="transmembrane region" description="Helical" evidence="7">
    <location>
        <begin position="430"/>
        <end position="454"/>
    </location>
</feature>
<feature type="transmembrane region" description="Helical" evidence="7">
    <location>
        <begin position="54"/>
        <end position="73"/>
    </location>
</feature>
<feature type="transmembrane region" description="Helical" evidence="7">
    <location>
        <begin position="398"/>
        <end position="418"/>
    </location>
</feature>
<evidence type="ECO:0000256" key="1">
    <source>
        <dbReference type="ARBA" id="ARBA00004370"/>
    </source>
</evidence>